<keyword evidence="2" id="KW-1185">Reference proteome</keyword>
<dbReference type="AlphaFoldDB" id="A0ABC9Y7D9"/>
<protein>
    <submittedName>
        <fullName evidence="1">Uncharacterized protein</fullName>
    </submittedName>
</protein>
<dbReference type="EMBL" id="BAAFJT010000040">
    <property type="protein sequence ID" value="GAB0204952.1"/>
    <property type="molecule type" value="Genomic_DNA"/>
</dbReference>
<sequence>MHVLSKGQSTLLCFIYLPLPVGFIITETGSPVWVFDLTLFYGKTSFQKDLDYFLSFLKNFFCWVAPYDDAINVLQVLQSFTLFQCSLDQPLADGGAYFHPWGSRFQGYWTPLQVKANCGLHSAAKGIEKKAFAVSIVTYHLAAFDSSSY</sequence>
<proteinExistence type="predicted"/>
<name>A0ABC9Y7D9_GRUJA</name>
<evidence type="ECO:0000313" key="2">
    <source>
        <dbReference type="Proteomes" id="UP001623348"/>
    </source>
</evidence>
<dbReference type="Proteomes" id="UP001623348">
    <property type="component" value="Unassembled WGS sequence"/>
</dbReference>
<accession>A0ABC9Y7D9</accession>
<organism evidence="1 2">
    <name type="scientific">Grus japonensis</name>
    <name type="common">Japanese crane</name>
    <name type="synonym">Red-crowned crane</name>
    <dbReference type="NCBI Taxonomy" id="30415"/>
    <lineage>
        <taxon>Eukaryota</taxon>
        <taxon>Metazoa</taxon>
        <taxon>Chordata</taxon>
        <taxon>Craniata</taxon>
        <taxon>Vertebrata</taxon>
        <taxon>Euteleostomi</taxon>
        <taxon>Archelosauria</taxon>
        <taxon>Archosauria</taxon>
        <taxon>Dinosauria</taxon>
        <taxon>Saurischia</taxon>
        <taxon>Theropoda</taxon>
        <taxon>Coelurosauria</taxon>
        <taxon>Aves</taxon>
        <taxon>Neognathae</taxon>
        <taxon>Neoaves</taxon>
        <taxon>Gruiformes</taxon>
        <taxon>Gruidae</taxon>
        <taxon>Grus</taxon>
    </lineage>
</organism>
<reference evidence="1 2" key="1">
    <citation type="submission" date="2024-06" db="EMBL/GenBank/DDBJ databases">
        <title>The draft genome of Grus japonensis, version 3.</title>
        <authorList>
            <person name="Nabeshima K."/>
            <person name="Suzuki S."/>
            <person name="Onuma M."/>
        </authorList>
    </citation>
    <scope>NUCLEOTIDE SEQUENCE [LARGE SCALE GENOMIC DNA]</scope>
    <source>
        <strain evidence="1 2">451A</strain>
    </source>
</reference>
<gene>
    <name evidence="1" type="ORF">GRJ2_002960800</name>
</gene>
<comment type="caution">
    <text evidence="1">The sequence shown here is derived from an EMBL/GenBank/DDBJ whole genome shotgun (WGS) entry which is preliminary data.</text>
</comment>
<evidence type="ECO:0000313" key="1">
    <source>
        <dbReference type="EMBL" id="GAB0204952.1"/>
    </source>
</evidence>